<dbReference type="AlphaFoldDB" id="A0A2S6CI13"/>
<sequence>MAPVSTADLNLAATNGPPTKIPDSKNTANQEIGFLSPPNLHFPNKVAQREYIKGRLAGAYRIFGHFGLNEGLAGHITVRDPIDPTTFWVNPFGVDFNLIKKSDLLRVDHQGNILDHGKVRVLNRAAFLIHGAIHEARPDVMCAAHTHSVYGRAFCALGKQLDTISLESCIFFHNHVVFEGKGVVLASDEGQEIAAALGDKKAALLRNHGLLTVGQTIEEAVNWFYMLDKCCHVNLLADAAASGRGAETVKISREEAEYTRGVAGSHKAGWMGGNAMFDLIDELTGKKYLE</sequence>
<dbReference type="GO" id="GO:0051015">
    <property type="term" value="F:actin filament binding"/>
    <property type="evidence" value="ECO:0007669"/>
    <property type="project" value="TreeGrafter"/>
</dbReference>
<dbReference type="InterPro" id="IPR001303">
    <property type="entry name" value="Aldolase_II/adducin_N"/>
</dbReference>
<dbReference type="Pfam" id="PF00596">
    <property type="entry name" value="Aldolase_II"/>
    <property type="match status" value="1"/>
</dbReference>
<dbReference type="SMART" id="SM01007">
    <property type="entry name" value="Aldolase_II"/>
    <property type="match status" value="1"/>
</dbReference>
<evidence type="ECO:0000313" key="4">
    <source>
        <dbReference type="Proteomes" id="UP000237631"/>
    </source>
</evidence>
<organism evidence="3 4">
    <name type="scientific">Cercospora berteroae</name>
    <dbReference type="NCBI Taxonomy" id="357750"/>
    <lineage>
        <taxon>Eukaryota</taxon>
        <taxon>Fungi</taxon>
        <taxon>Dikarya</taxon>
        <taxon>Ascomycota</taxon>
        <taxon>Pezizomycotina</taxon>
        <taxon>Dothideomycetes</taxon>
        <taxon>Dothideomycetidae</taxon>
        <taxon>Mycosphaerellales</taxon>
        <taxon>Mycosphaerellaceae</taxon>
        <taxon>Cercospora</taxon>
    </lineage>
</organism>
<dbReference type="NCBIfam" id="NF004855">
    <property type="entry name" value="PRK06208.1"/>
    <property type="match status" value="1"/>
</dbReference>
<dbReference type="InterPro" id="IPR051017">
    <property type="entry name" value="Aldolase-II_Adducin_sf"/>
</dbReference>
<evidence type="ECO:0000259" key="2">
    <source>
        <dbReference type="SMART" id="SM01007"/>
    </source>
</evidence>
<dbReference type="Proteomes" id="UP000237631">
    <property type="component" value="Unassembled WGS sequence"/>
</dbReference>
<dbReference type="GO" id="GO:0005856">
    <property type="term" value="C:cytoskeleton"/>
    <property type="evidence" value="ECO:0007669"/>
    <property type="project" value="TreeGrafter"/>
</dbReference>
<comment type="caution">
    <text evidence="3">The sequence shown here is derived from an EMBL/GenBank/DDBJ whole genome shotgun (WGS) entry which is preliminary data.</text>
</comment>
<evidence type="ECO:0000256" key="1">
    <source>
        <dbReference type="SAM" id="MobiDB-lite"/>
    </source>
</evidence>
<dbReference type="EMBL" id="PNEN01000395">
    <property type="protein sequence ID" value="PPJ59365.1"/>
    <property type="molecule type" value="Genomic_DNA"/>
</dbReference>
<dbReference type="PANTHER" id="PTHR10672:SF41">
    <property type="entry name" value="CLASS II ALDOLASE_ADDUCIN DOMAIN PROTEIN (AFU_ORTHOLOGUE AFUA_3G01330)"/>
    <property type="match status" value="1"/>
</dbReference>
<keyword evidence="4" id="KW-1185">Reference proteome</keyword>
<dbReference type="OrthoDB" id="3238794at2759"/>
<dbReference type="SUPFAM" id="SSF53639">
    <property type="entry name" value="AraD/HMP-PK domain-like"/>
    <property type="match status" value="1"/>
</dbReference>
<dbReference type="FunFam" id="3.40.225.10:FF:000009">
    <property type="entry name" value="Class II aldolase/adducin N-terminal"/>
    <property type="match status" value="1"/>
</dbReference>
<dbReference type="Gene3D" id="3.40.225.10">
    <property type="entry name" value="Class II aldolase/adducin N-terminal domain"/>
    <property type="match status" value="1"/>
</dbReference>
<evidence type="ECO:0000313" key="3">
    <source>
        <dbReference type="EMBL" id="PPJ59365.1"/>
    </source>
</evidence>
<feature type="region of interest" description="Disordered" evidence="1">
    <location>
        <begin position="1"/>
        <end position="30"/>
    </location>
</feature>
<gene>
    <name evidence="3" type="ORF">CBER1_05806</name>
</gene>
<proteinExistence type="predicted"/>
<name>A0A2S6CI13_9PEZI</name>
<protein>
    <recommendedName>
        <fullName evidence="2">Class II aldolase/adducin N-terminal domain-containing protein</fullName>
    </recommendedName>
</protein>
<dbReference type="InterPro" id="IPR036409">
    <property type="entry name" value="Aldolase_II/adducin_N_sf"/>
</dbReference>
<dbReference type="PANTHER" id="PTHR10672">
    <property type="entry name" value="ADDUCIN"/>
    <property type="match status" value="1"/>
</dbReference>
<accession>A0A2S6CI13</accession>
<reference evidence="4" key="1">
    <citation type="journal article" date="2017" name="bioRxiv">
        <title>Conservation of a gene cluster reveals novel cercosporin biosynthetic mechanisms and extends production to the genus Colletotrichum.</title>
        <authorList>
            <person name="de Jonge R."/>
            <person name="Ebert M.K."/>
            <person name="Huitt-Roehl C.R."/>
            <person name="Pal P."/>
            <person name="Suttle J.C."/>
            <person name="Spanner R.E."/>
            <person name="Neubauer J.D."/>
            <person name="Jurick W.M.II."/>
            <person name="Stott K.A."/>
            <person name="Secor G.A."/>
            <person name="Thomma B.P.H.J."/>
            <person name="Van de Peer Y."/>
            <person name="Townsend C.A."/>
            <person name="Bolton M.D."/>
        </authorList>
    </citation>
    <scope>NUCLEOTIDE SEQUENCE [LARGE SCALE GENOMIC DNA]</scope>
    <source>
        <strain evidence="4">CBS538.71</strain>
    </source>
</reference>
<dbReference type="STRING" id="357750.A0A2S6CI13"/>
<feature type="domain" description="Class II aldolase/adducin N-terminal" evidence="2">
    <location>
        <begin position="54"/>
        <end position="235"/>
    </location>
</feature>